<evidence type="ECO:0000256" key="4">
    <source>
        <dbReference type="ARBA" id="ARBA00022989"/>
    </source>
</evidence>
<dbReference type="GO" id="GO:0012505">
    <property type="term" value="C:endomembrane system"/>
    <property type="evidence" value="ECO:0007669"/>
    <property type="project" value="UniProtKB-SubCell"/>
</dbReference>
<evidence type="ECO:0000313" key="7">
    <source>
        <dbReference type="EMBL" id="SHH29158.1"/>
    </source>
</evidence>
<evidence type="ECO:0000256" key="5">
    <source>
        <dbReference type="ARBA" id="ARBA00023136"/>
    </source>
</evidence>
<dbReference type="PANTHER" id="PTHR35791">
    <property type="entry name" value="UPF0754 MEMBRANE PROTEIN YHEB"/>
    <property type="match status" value="1"/>
</dbReference>
<proteinExistence type="inferred from homology"/>
<dbReference type="EMBL" id="FQXH01000014">
    <property type="protein sequence ID" value="SHH29158.1"/>
    <property type="molecule type" value="Genomic_DNA"/>
</dbReference>
<comment type="subcellular location">
    <subcellularLocation>
        <location evidence="1">Endomembrane system</location>
    </subcellularLocation>
</comment>
<dbReference type="InterPro" id="IPR007383">
    <property type="entry name" value="DUF445"/>
</dbReference>
<feature type="transmembrane region" description="Helical" evidence="6">
    <location>
        <begin position="178"/>
        <end position="196"/>
    </location>
</feature>
<feature type="transmembrane region" description="Helical" evidence="6">
    <location>
        <begin position="6"/>
        <end position="27"/>
    </location>
</feature>
<evidence type="ECO:0000313" key="8">
    <source>
        <dbReference type="Proteomes" id="UP000242520"/>
    </source>
</evidence>
<sequence length="198" mass="22596">MGKVLFLGIIGAIIGWITNILAIKLIFRPIKPVKIPIINVEILGLIPKRRNEIAFSVGEVVEKELISVEEIIDKMIREEDKDNIIRFIKDRIDNIVEEKLPPFIPTTFKGMIKDYIDKVVEEEIANVITNLSENLIHKATSRIKIGKMVEDKINEFDLEKLEEIIINIAKRELKHIEILGLILGFVIGIIQGIIVINM</sequence>
<keyword evidence="4 6" id="KW-1133">Transmembrane helix</keyword>
<reference evidence="8" key="1">
    <citation type="submission" date="2016-11" db="EMBL/GenBank/DDBJ databases">
        <authorList>
            <person name="Varghese N."/>
            <person name="Submissions S."/>
        </authorList>
    </citation>
    <scope>NUCLEOTIDE SEQUENCE [LARGE SCALE GENOMIC DNA]</scope>
    <source>
        <strain evidence="8">DSM 15285</strain>
    </source>
</reference>
<dbReference type="Proteomes" id="UP000242520">
    <property type="component" value="Unassembled WGS sequence"/>
</dbReference>
<gene>
    <name evidence="7" type="ORF">SAMN02744040_01498</name>
</gene>
<keyword evidence="3 6" id="KW-0812">Transmembrane</keyword>
<evidence type="ECO:0008006" key="9">
    <source>
        <dbReference type="Google" id="ProtNLM"/>
    </source>
</evidence>
<dbReference type="RefSeq" id="WP_072725175.1">
    <property type="nucleotide sequence ID" value="NZ_FQXH01000014.1"/>
</dbReference>
<dbReference type="AlphaFoldDB" id="A0A1M5RSX3"/>
<keyword evidence="5 6" id="KW-0472">Membrane</keyword>
<evidence type="ECO:0000256" key="3">
    <source>
        <dbReference type="ARBA" id="ARBA00022692"/>
    </source>
</evidence>
<evidence type="ECO:0000256" key="6">
    <source>
        <dbReference type="SAM" id="Phobius"/>
    </source>
</evidence>
<organism evidence="7 8">
    <name type="scientific">Tepidibacter thalassicus DSM 15285</name>
    <dbReference type="NCBI Taxonomy" id="1123350"/>
    <lineage>
        <taxon>Bacteria</taxon>
        <taxon>Bacillati</taxon>
        <taxon>Bacillota</taxon>
        <taxon>Clostridia</taxon>
        <taxon>Peptostreptococcales</taxon>
        <taxon>Peptostreptococcaceae</taxon>
        <taxon>Tepidibacter</taxon>
    </lineage>
</organism>
<accession>A0A1M5RSX3</accession>
<evidence type="ECO:0000256" key="2">
    <source>
        <dbReference type="ARBA" id="ARBA00008053"/>
    </source>
</evidence>
<keyword evidence="8" id="KW-1185">Reference proteome</keyword>
<name>A0A1M5RSX3_9FIRM</name>
<comment type="similarity">
    <text evidence="2">Belongs to the UPF0754 family.</text>
</comment>
<protein>
    <recommendedName>
        <fullName evidence="9">DUF445 domain-containing protein</fullName>
    </recommendedName>
</protein>
<dbReference type="OrthoDB" id="9787430at2"/>
<dbReference type="Pfam" id="PF04286">
    <property type="entry name" value="DUF445"/>
    <property type="match status" value="1"/>
</dbReference>
<evidence type="ECO:0000256" key="1">
    <source>
        <dbReference type="ARBA" id="ARBA00004308"/>
    </source>
</evidence>
<dbReference type="STRING" id="1123350.SAMN02744040_01498"/>
<dbReference type="PANTHER" id="PTHR35791:SF1">
    <property type="entry name" value="UPF0754 MEMBRANE PROTEIN YHEB"/>
    <property type="match status" value="1"/>
</dbReference>